<name>A0A3M8R4M6_9PROT</name>
<dbReference type="InterPro" id="IPR007711">
    <property type="entry name" value="HigB-1"/>
</dbReference>
<evidence type="ECO:0000313" key="1">
    <source>
        <dbReference type="EMBL" id="RNF63516.1"/>
    </source>
</evidence>
<dbReference type="SUPFAM" id="SSF143011">
    <property type="entry name" value="RelE-like"/>
    <property type="match status" value="1"/>
</dbReference>
<protein>
    <submittedName>
        <fullName evidence="1">Type II toxin-antitoxin system RelE/ParE family toxin</fullName>
    </submittedName>
</protein>
<dbReference type="EMBL" id="RIZI01000156">
    <property type="protein sequence ID" value="RNF63516.1"/>
    <property type="molecule type" value="Genomic_DNA"/>
</dbReference>
<proteinExistence type="predicted"/>
<accession>A0A3M8R4M6</accession>
<dbReference type="Gene3D" id="3.30.2310.20">
    <property type="entry name" value="RelE-like"/>
    <property type="match status" value="1"/>
</dbReference>
<dbReference type="PANTHER" id="PTHR40266:SF2">
    <property type="entry name" value="TOXIN HIGB-1"/>
    <property type="match status" value="1"/>
</dbReference>
<gene>
    <name evidence="1" type="ORF">EC580_06475</name>
</gene>
<reference evidence="1" key="1">
    <citation type="submission" date="2018-10" db="EMBL/GenBank/DDBJ databases">
        <title>Acidithiobacillus sulfuriphilus sp. nov.: an extremely acidophilic sulfur-oxidizing chemolithotroph isolated from a neutral pH environment.</title>
        <authorList>
            <person name="Falagan C."/>
            <person name="Moya-Beltran A."/>
            <person name="Quatrini R."/>
            <person name="Johnson D.B."/>
        </authorList>
    </citation>
    <scope>NUCLEOTIDE SEQUENCE [LARGE SCALE GENOMIC DNA]</scope>
    <source>
        <strain evidence="1">CJ-2</strain>
    </source>
</reference>
<dbReference type="OrthoDB" id="9801102at2"/>
<dbReference type="RefSeq" id="WP_123103341.1">
    <property type="nucleotide sequence ID" value="NZ_CP127527.1"/>
</dbReference>
<dbReference type="InterPro" id="IPR035093">
    <property type="entry name" value="RelE/ParE_toxin_dom_sf"/>
</dbReference>
<sequence length="93" mass="10782">MIMSFADKQTAAVFAGRQVRRFGAELLRVALRKLAQLHRAGRIEDLAVPPGNRLEKLSGDRSGQWSMRINEQWRICFVWRDGNAWDVEIVDYH</sequence>
<comment type="caution">
    <text evidence="1">The sequence shown here is derived from an EMBL/GenBank/DDBJ whole genome shotgun (WGS) entry which is preliminary data.</text>
</comment>
<dbReference type="PANTHER" id="PTHR40266">
    <property type="entry name" value="TOXIN HIGB-1"/>
    <property type="match status" value="1"/>
</dbReference>
<organism evidence="1">
    <name type="scientific">Acidithiobacillus sulfuriphilus</name>
    <dbReference type="NCBI Taxonomy" id="1867749"/>
    <lineage>
        <taxon>Bacteria</taxon>
        <taxon>Pseudomonadati</taxon>
        <taxon>Pseudomonadota</taxon>
        <taxon>Acidithiobacillia</taxon>
        <taxon>Acidithiobacillales</taxon>
        <taxon>Acidithiobacillaceae</taxon>
        <taxon>Acidithiobacillus</taxon>
    </lineage>
</organism>
<dbReference type="AlphaFoldDB" id="A0A3M8R4M6"/>
<dbReference type="Pfam" id="PF05015">
    <property type="entry name" value="HigB-like_toxin"/>
    <property type="match status" value="1"/>
</dbReference>